<evidence type="ECO:0000256" key="1">
    <source>
        <dbReference type="ARBA" id="ARBA00004651"/>
    </source>
</evidence>
<keyword evidence="3" id="KW-1003">Cell membrane</keyword>
<comment type="caution">
    <text evidence="9">The sequence shown here is derived from an EMBL/GenBank/DDBJ whole genome shotgun (WGS) entry which is preliminary data.</text>
</comment>
<dbReference type="EMBL" id="QRAY01000003">
    <property type="protein sequence ID" value="RDS60029.1"/>
    <property type="molecule type" value="Genomic_DNA"/>
</dbReference>
<dbReference type="Pfam" id="PF02308">
    <property type="entry name" value="MgtC"/>
    <property type="match status" value="1"/>
</dbReference>
<sequence>MEEKMTTNELLIRLLLATLAGLLIGIERQTRSKSAGLRTHAIVSLGAALMMIVSQYGFAAVLGNANVNLDPSRIAAQIVSGISFLGAGMIIVRSPDFNVIGGLTTAAGIWTTAGVGMAIGAGLYEVGFAATFIIVVLQLAFHYFNDFNLRQSFSIRVYLTTIDDVKKLRDYLTSENISSKVSRLKKSETGLTIDLTVTTPRNFSLEDIGQIMAATDIDLSWELGL</sequence>
<dbReference type="Proteomes" id="UP000254492">
    <property type="component" value="Unassembled WGS sequence"/>
</dbReference>
<keyword evidence="10" id="KW-1185">Reference proteome</keyword>
<evidence type="ECO:0000256" key="5">
    <source>
        <dbReference type="ARBA" id="ARBA00022989"/>
    </source>
</evidence>
<accession>A0ABX9I5Q4</accession>
<keyword evidence="6 7" id="KW-0472">Membrane</keyword>
<feature type="domain" description="MgtC/SapB/SrpB/YhiD N-terminal" evidence="8">
    <location>
        <begin position="14"/>
        <end position="144"/>
    </location>
</feature>
<feature type="transmembrane region" description="Helical" evidence="7">
    <location>
        <begin position="41"/>
        <end position="62"/>
    </location>
</feature>
<dbReference type="InterPro" id="IPR049177">
    <property type="entry name" value="MgtC_SapB_SrpB_YhiD_N"/>
</dbReference>
<protein>
    <submittedName>
        <fullName evidence="9">Magnesium transporter</fullName>
    </submittedName>
</protein>
<feature type="transmembrane region" description="Helical" evidence="7">
    <location>
        <begin position="126"/>
        <end position="144"/>
    </location>
</feature>
<evidence type="ECO:0000256" key="4">
    <source>
        <dbReference type="ARBA" id="ARBA00022692"/>
    </source>
</evidence>
<name>A0ABX9I5Q4_9LACO</name>
<keyword evidence="5 7" id="KW-1133">Transmembrane helix</keyword>
<organism evidence="9 10">
    <name type="scientific">Weissella thailandensis</name>
    <dbReference type="NCBI Taxonomy" id="89061"/>
    <lineage>
        <taxon>Bacteria</taxon>
        <taxon>Bacillati</taxon>
        <taxon>Bacillota</taxon>
        <taxon>Bacilli</taxon>
        <taxon>Lactobacillales</taxon>
        <taxon>Lactobacillaceae</taxon>
        <taxon>Weissella</taxon>
    </lineage>
</organism>
<dbReference type="PANTHER" id="PTHR33778">
    <property type="entry name" value="PROTEIN MGTC"/>
    <property type="match status" value="1"/>
</dbReference>
<feature type="transmembrane region" description="Helical" evidence="7">
    <location>
        <begin position="12"/>
        <end position="29"/>
    </location>
</feature>
<evidence type="ECO:0000256" key="7">
    <source>
        <dbReference type="SAM" id="Phobius"/>
    </source>
</evidence>
<evidence type="ECO:0000256" key="6">
    <source>
        <dbReference type="ARBA" id="ARBA00023136"/>
    </source>
</evidence>
<dbReference type="PRINTS" id="PR01837">
    <property type="entry name" value="MGTCSAPBPROT"/>
</dbReference>
<comment type="similarity">
    <text evidence="2">Belongs to the MgtC/SapB family.</text>
</comment>
<dbReference type="InterPro" id="IPR003416">
    <property type="entry name" value="MgtC/SapB/SrpB/YhiD_fam"/>
</dbReference>
<feature type="transmembrane region" description="Helical" evidence="7">
    <location>
        <begin position="99"/>
        <end position="120"/>
    </location>
</feature>
<reference evidence="9 10" key="1">
    <citation type="submission" date="2018-07" db="EMBL/GenBank/DDBJ databases">
        <title>Genome-based reclassification of Weissella jogaejeotgali as Weissella thailandensis.</title>
        <authorList>
            <person name="Chun J."/>
            <person name="Kim B.-Y."/>
            <person name="Kwak M.-J."/>
        </authorList>
    </citation>
    <scope>NUCLEOTIDE SEQUENCE [LARGE SCALE GENOMIC DNA]</scope>
    <source>
        <strain evidence="9 10">KCTC 3751</strain>
    </source>
</reference>
<keyword evidence="4 7" id="KW-0812">Transmembrane</keyword>
<dbReference type="PANTHER" id="PTHR33778:SF1">
    <property type="entry name" value="MAGNESIUM TRANSPORTER YHID-RELATED"/>
    <property type="match status" value="1"/>
</dbReference>
<evidence type="ECO:0000313" key="9">
    <source>
        <dbReference type="EMBL" id="RDS60029.1"/>
    </source>
</evidence>
<feature type="transmembrane region" description="Helical" evidence="7">
    <location>
        <begin position="74"/>
        <end position="92"/>
    </location>
</feature>
<evidence type="ECO:0000313" key="10">
    <source>
        <dbReference type="Proteomes" id="UP000254492"/>
    </source>
</evidence>
<evidence type="ECO:0000256" key="3">
    <source>
        <dbReference type="ARBA" id="ARBA00022475"/>
    </source>
</evidence>
<comment type="subcellular location">
    <subcellularLocation>
        <location evidence="1">Cell membrane</location>
        <topology evidence="1">Multi-pass membrane protein</topology>
    </subcellularLocation>
</comment>
<evidence type="ECO:0000259" key="8">
    <source>
        <dbReference type="Pfam" id="PF02308"/>
    </source>
</evidence>
<evidence type="ECO:0000256" key="2">
    <source>
        <dbReference type="ARBA" id="ARBA00009298"/>
    </source>
</evidence>
<proteinExistence type="inferred from homology"/>
<gene>
    <name evidence="9" type="ORF">DWV05_01945</name>
</gene>